<comment type="caution">
    <text evidence="2">The sequence shown here is derived from an EMBL/GenBank/DDBJ whole genome shotgun (WGS) entry which is preliminary data.</text>
</comment>
<protein>
    <submittedName>
        <fullName evidence="2">Uncharacterized protein</fullName>
    </submittedName>
</protein>
<accession>A0ABP0SCM2</accession>
<evidence type="ECO:0000313" key="3">
    <source>
        <dbReference type="Proteomes" id="UP001642464"/>
    </source>
</evidence>
<feature type="region of interest" description="Disordered" evidence="1">
    <location>
        <begin position="143"/>
        <end position="200"/>
    </location>
</feature>
<name>A0ABP0SCM2_9DINO</name>
<evidence type="ECO:0000256" key="1">
    <source>
        <dbReference type="SAM" id="MobiDB-lite"/>
    </source>
</evidence>
<evidence type="ECO:0000313" key="2">
    <source>
        <dbReference type="EMBL" id="CAK9110117.1"/>
    </source>
</evidence>
<sequence>EVLDGTRPIGAAFYVTTSPCVAKKYWVDEVLWEHSCIVLSRHEQGKGGQAEFMFAKPIANVVLTMVADQLEDSLLTVKCTTIGGTMVFHSEMSETQTVQEVYEELKGVLQMWYRYTHWDLEFMRLLWGHTELKPHFGQLRKLFHSGGQSASPPQRQSNRPAPKAAAAKGKGESCKVLKRPAMLKRPAVKRQAVSSPANDQ</sequence>
<keyword evidence="3" id="KW-1185">Reference proteome</keyword>
<reference evidence="2 3" key="1">
    <citation type="submission" date="2024-02" db="EMBL/GenBank/DDBJ databases">
        <authorList>
            <person name="Chen Y."/>
            <person name="Shah S."/>
            <person name="Dougan E. K."/>
            <person name="Thang M."/>
            <person name="Chan C."/>
        </authorList>
    </citation>
    <scope>NUCLEOTIDE SEQUENCE [LARGE SCALE GENOMIC DNA]</scope>
</reference>
<proteinExistence type="predicted"/>
<dbReference type="Proteomes" id="UP001642464">
    <property type="component" value="Unassembled WGS sequence"/>
</dbReference>
<feature type="non-terminal residue" evidence="2">
    <location>
        <position position="1"/>
    </location>
</feature>
<organism evidence="2 3">
    <name type="scientific">Durusdinium trenchii</name>
    <dbReference type="NCBI Taxonomy" id="1381693"/>
    <lineage>
        <taxon>Eukaryota</taxon>
        <taxon>Sar</taxon>
        <taxon>Alveolata</taxon>
        <taxon>Dinophyceae</taxon>
        <taxon>Suessiales</taxon>
        <taxon>Symbiodiniaceae</taxon>
        <taxon>Durusdinium</taxon>
    </lineage>
</organism>
<feature type="compositionally biased region" description="Polar residues" evidence="1">
    <location>
        <begin position="146"/>
        <end position="159"/>
    </location>
</feature>
<gene>
    <name evidence="2" type="ORF">SCF082_LOCUS51152</name>
</gene>
<dbReference type="EMBL" id="CAXAMM010043455">
    <property type="protein sequence ID" value="CAK9110117.1"/>
    <property type="molecule type" value="Genomic_DNA"/>
</dbReference>
<feature type="compositionally biased region" description="Basic residues" evidence="1">
    <location>
        <begin position="176"/>
        <end position="188"/>
    </location>
</feature>